<evidence type="ECO:0008006" key="4">
    <source>
        <dbReference type="Google" id="ProtNLM"/>
    </source>
</evidence>
<protein>
    <recommendedName>
        <fullName evidence="4">Methionine synthase</fullName>
    </recommendedName>
</protein>
<organism evidence="2 3">
    <name type="scientific">Micrococcus luteus</name>
    <name type="common">Micrococcus lysodeikticus</name>
    <dbReference type="NCBI Taxonomy" id="1270"/>
    <lineage>
        <taxon>Bacteria</taxon>
        <taxon>Bacillati</taxon>
        <taxon>Actinomycetota</taxon>
        <taxon>Actinomycetes</taxon>
        <taxon>Micrococcales</taxon>
        <taxon>Micrococcaceae</taxon>
        <taxon>Micrococcus</taxon>
    </lineage>
</organism>
<evidence type="ECO:0000256" key="1">
    <source>
        <dbReference type="SAM" id="MobiDB-lite"/>
    </source>
</evidence>
<feature type="region of interest" description="Disordered" evidence="1">
    <location>
        <begin position="1"/>
        <end position="22"/>
    </location>
</feature>
<dbReference type="EMBL" id="JALXKZ020000024">
    <property type="protein sequence ID" value="MCV7629515.1"/>
    <property type="molecule type" value="Genomic_DNA"/>
</dbReference>
<name>A0AAP3EUW6_MICLU</name>
<dbReference type="Proteomes" id="UP001205867">
    <property type="component" value="Unassembled WGS sequence"/>
</dbReference>
<proteinExistence type="predicted"/>
<comment type="caution">
    <text evidence="2">The sequence shown here is derived from an EMBL/GenBank/DDBJ whole genome shotgun (WGS) entry which is preliminary data.</text>
</comment>
<evidence type="ECO:0000313" key="3">
    <source>
        <dbReference type="Proteomes" id="UP001205867"/>
    </source>
</evidence>
<reference evidence="2" key="1">
    <citation type="submission" date="2023-06" db="EMBL/GenBank/DDBJ databases">
        <title>lsaBGC provides a comprehensive framework for evolutionary analysis of biosynthetic gene clusters within focal taxa.</title>
        <authorList>
            <person name="Salamzade R."/>
            <person name="Sandstrom S."/>
            <person name="Kalan L.R."/>
        </authorList>
    </citation>
    <scope>NUCLEOTIDE SEQUENCE</scope>
    <source>
        <strain evidence="2">P3-SID899</strain>
    </source>
</reference>
<dbReference type="AlphaFoldDB" id="A0AAP3EUW6"/>
<evidence type="ECO:0000313" key="2">
    <source>
        <dbReference type="EMBL" id="MCV7629515.1"/>
    </source>
</evidence>
<accession>A0AAP3EUW6</accession>
<sequence length="371" mass="38202">MTEAAHDDGATGPVALGGTPWRGTDVAEAQRVTLGELGADHWPVLPELPDRGPGADATGRSAALLQELAVDLQPHGWRVSPPGAAGSGRDRRRAVSLWREDAHRWADTAGAEGAVVERLAVRVRGPLSLLAGLWLPGGERVLGDHGARRDVAVSYLEGLQDALPRLRRATGAARLGVVVDEPWAAAVLAGTLPTASGYRTVRSLPRAEASGLWRAALDGLTALPDVARVWLAPGRRAASPGAELPGTAALATLAGESLPRPDASADAPGPAPVSLVVGVGALDDGADGTPGTREAWEAAAGWVDVGRGLTLAPAPGVRPVDVVRTWDRLGVDPGRVGDVGLTAAGSHDPAVLRALRRDAEELAAWLAELRS</sequence>
<gene>
    <name evidence="2" type="ORF">M3A82_009250</name>
</gene>